<dbReference type="PATRIC" id="fig|49338.4.peg.165"/>
<name>A0A098AUI0_DESHA</name>
<dbReference type="SUPFAM" id="SSF47413">
    <property type="entry name" value="lambda repressor-like DNA-binding domains"/>
    <property type="match status" value="1"/>
</dbReference>
<dbReference type="AlphaFoldDB" id="A0A098AUI0"/>
<dbReference type="REBASE" id="120958">
    <property type="entry name" value="C.DhaPCSSORF157P"/>
</dbReference>
<dbReference type="PROSITE" id="PS50943">
    <property type="entry name" value="HTH_CROC1"/>
    <property type="match status" value="1"/>
</dbReference>
<evidence type="ECO:0000259" key="1">
    <source>
        <dbReference type="PROSITE" id="PS50943"/>
    </source>
</evidence>
<dbReference type="RefSeq" id="WP_208925126.1">
    <property type="nucleotide sequence ID" value="NZ_LK996017.1"/>
</dbReference>
<organism evidence="2">
    <name type="scientific">Desulfitobacterium hafniense</name>
    <name type="common">Desulfitobacterium frappieri</name>
    <dbReference type="NCBI Taxonomy" id="49338"/>
    <lineage>
        <taxon>Bacteria</taxon>
        <taxon>Bacillati</taxon>
        <taxon>Bacillota</taxon>
        <taxon>Clostridia</taxon>
        <taxon>Eubacteriales</taxon>
        <taxon>Desulfitobacteriaceae</taxon>
        <taxon>Desulfitobacterium</taxon>
    </lineage>
</organism>
<dbReference type="GO" id="GO:0003677">
    <property type="term" value="F:DNA binding"/>
    <property type="evidence" value="ECO:0007669"/>
    <property type="project" value="InterPro"/>
</dbReference>
<accession>A0A098AUI0</accession>
<proteinExistence type="predicted"/>
<dbReference type="PANTHER" id="PTHR37301">
    <property type="entry name" value="DNA-BINDING PROTEIN-RELATED"/>
    <property type="match status" value="1"/>
</dbReference>
<dbReference type="Pfam" id="PF13443">
    <property type="entry name" value="HTH_26"/>
    <property type="match status" value="1"/>
</dbReference>
<dbReference type="PANTHER" id="PTHR37301:SF1">
    <property type="entry name" value="DNA-BINDING PROTEIN"/>
    <property type="match status" value="1"/>
</dbReference>
<sequence>MIVSYNKLWHLMLDKKMNKQDLKKATGISTASIAKLGKGENITTDVLVKICKALDCELHDIMELSHENEETR</sequence>
<dbReference type="InterPro" id="IPR001387">
    <property type="entry name" value="Cro/C1-type_HTH"/>
</dbReference>
<dbReference type="CDD" id="cd00093">
    <property type="entry name" value="HTH_XRE"/>
    <property type="match status" value="1"/>
</dbReference>
<dbReference type="Gene3D" id="1.10.260.40">
    <property type="entry name" value="lambda repressor-like DNA-binding domains"/>
    <property type="match status" value="1"/>
</dbReference>
<gene>
    <name evidence="2" type="ORF">DPCES_0156</name>
</gene>
<feature type="domain" description="HTH cro/C1-type" evidence="1">
    <location>
        <begin position="8"/>
        <end position="61"/>
    </location>
</feature>
<dbReference type="InterPro" id="IPR010982">
    <property type="entry name" value="Lambda_DNA-bd_dom_sf"/>
</dbReference>
<dbReference type="EMBL" id="LK996017">
    <property type="protein sequence ID" value="CDX00043.1"/>
    <property type="molecule type" value="Genomic_DNA"/>
</dbReference>
<reference evidence="2" key="1">
    <citation type="submission" date="2014-07" db="EMBL/GenBank/DDBJ databases">
        <authorList>
            <person name="Hornung V.Bastian."/>
        </authorList>
    </citation>
    <scope>NUCLEOTIDE SEQUENCE</scope>
    <source>
        <strain evidence="2">PCE-S</strain>
    </source>
</reference>
<protein>
    <submittedName>
        <fullName evidence="2">Cro/C1-type HTH domain profile</fullName>
    </submittedName>
</protein>
<evidence type="ECO:0000313" key="2">
    <source>
        <dbReference type="EMBL" id="CDX00043.1"/>
    </source>
</evidence>